<protein>
    <submittedName>
        <fullName evidence="2">Uncharacterized protein</fullName>
    </submittedName>
</protein>
<feature type="region of interest" description="Disordered" evidence="1">
    <location>
        <begin position="1"/>
        <end position="24"/>
    </location>
</feature>
<evidence type="ECO:0000256" key="1">
    <source>
        <dbReference type="SAM" id="MobiDB-lite"/>
    </source>
</evidence>
<dbReference type="Proteomes" id="UP000770015">
    <property type="component" value="Unassembled WGS sequence"/>
</dbReference>
<gene>
    <name evidence="2" type="ORF">F5X68DRAFT_226844</name>
</gene>
<dbReference type="OrthoDB" id="6133115at2759"/>
<proteinExistence type="predicted"/>
<sequence>MTLSNVQQAVKAAPENHQTSAPCTSHPTLLPGIRCPTCQDSGKEVWVLPGKECGYCGTPCG</sequence>
<name>A0A9P9AGP2_9PEZI</name>
<organism evidence="2 3">
    <name type="scientific">Plectosphaerella plurivora</name>
    <dbReference type="NCBI Taxonomy" id="936078"/>
    <lineage>
        <taxon>Eukaryota</taxon>
        <taxon>Fungi</taxon>
        <taxon>Dikarya</taxon>
        <taxon>Ascomycota</taxon>
        <taxon>Pezizomycotina</taxon>
        <taxon>Sordariomycetes</taxon>
        <taxon>Hypocreomycetidae</taxon>
        <taxon>Glomerellales</taxon>
        <taxon>Plectosphaerellaceae</taxon>
        <taxon>Plectosphaerella</taxon>
    </lineage>
</organism>
<dbReference type="AlphaFoldDB" id="A0A9P9AGP2"/>
<evidence type="ECO:0000313" key="2">
    <source>
        <dbReference type="EMBL" id="KAH6697473.1"/>
    </source>
</evidence>
<comment type="caution">
    <text evidence="2">The sequence shown here is derived from an EMBL/GenBank/DDBJ whole genome shotgun (WGS) entry which is preliminary data.</text>
</comment>
<keyword evidence="3" id="KW-1185">Reference proteome</keyword>
<dbReference type="EMBL" id="JAGSXJ010000001">
    <property type="protein sequence ID" value="KAH6697473.1"/>
    <property type="molecule type" value="Genomic_DNA"/>
</dbReference>
<evidence type="ECO:0000313" key="3">
    <source>
        <dbReference type="Proteomes" id="UP000770015"/>
    </source>
</evidence>
<reference evidence="2" key="1">
    <citation type="journal article" date="2021" name="Nat. Commun.">
        <title>Genetic determinants of endophytism in the Arabidopsis root mycobiome.</title>
        <authorList>
            <person name="Mesny F."/>
            <person name="Miyauchi S."/>
            <person name="Thiergart T."/>
            <person name="Pickel B."/>
            <person name="Atanasova L."/>
            <person name="Karlsson M."/>
            <person name="Huettel B."/>
            <person name="Barry K.W."/>
            <person name="Haridas S."/>
            <person name="Chen C."/>
            <person name="Bauer D."/>
            <person name="Andreopoulos W."/>
            <person name="Pangilinan J."/>
            <person name="LaButti K."/>
            <person name="Riley R."/>
            <person name="Lipzen A."/>
            <person name="Clum A."/>
            <person name="Drula E."/>
            <person name="Henrissat B."/>
            <person name="Kohler A."/>
            <person name="Grigoriev I.V."/>
            <person name="Martin F.M."/>
            <person name="Hacquard S."/>
        </authorList>
    </citation>
    <scope>NUCLEOTIDE SEQUENCE</scope>
    <source>
        <strain evidence="2">MPI-SDFR-AT-0117</strain>
    </source>
</reference>
<accession>A0A9P9AGP2</accession>